<proteinExistence type="predicted"/>
<dbReference type="GeneID" id="58098734"/>
<dbReference type="PATRIC" id="fig|74704.6.peg.268"/>
<evidence type="ECO:0000313" key="1">
    <source>
        <dbReference type="EMBL" id="KKI63770.1"/>
    </source>
</evidence>
<name>A0A0M2P0L8_STACC</name>
<dbReference type="EMBL" id="LAKJ01000012">
    <property type="protein sequence ID" value="KKI63770.1"/>
    <property type="molecule type" value="Genomic_DNA"/>
</dbReference>
<comment type="caution">
    <text evidence="1">The sequence shown here is derived from an EMBL/GenBank/DDBJ whole genome shotgun (WGS) entry which is preliminary data.</text>
</comment>
<dbReference type="AlphaFoldDB" id="A0A0M2P0L8"/>
<sequence>MVIRDNKRIKVKRLNETRSSGISVMIEEGGLGADQYYQIEKQNAKTSEEHLHQFEHEVSEKNNAELIELLIINAQESTNKDYNEALKTIQQEVLNRMRS</sequence>
<protein>
    <submittedName>
        <fullName evidence="1">Uncharacterized protein</fullName>
    </submittedName>
</protein>
<evidence type="ECO:0000313" key="2">
    <source>
        <dbReference type="Proteomes" id="UP000034455"/>
    </source>
</evidence>
<accession>A0A0M2P0L8</accession>
<gene>
    <name evidence="1" type="ORF">UF66_0259</name>
</gene>
<organism evidence="1 2">
    <name type="scientific">Staphylococcus cohnii subsp. cohnii</name>
    <dbReference type="NCBI Taxonomy" id="74704"/>
    <lineage>
        <taxon>Bacteria</taxon>
        <taxon>Bacillati</taxon>
        <taxon>Bacillota</taxon>
        <taxon>Bacilli</taxon>
        <taxon>Bacillales</taxon>
        <taxon>Staphylococcaceae</taxon>
        <taxon>Staphylococcus</taxon>
        <taxon>Staphylococcus cohnii species complex</taxon>
    </lineage>
</organism>
<dbReference type="Proteomes" id="UP000034455">
    <property type="component" value="Unassembled WGS sequence"/>
</dbReference>
<dbReference type="RefSeq" id="WP_019469777.1">
    <property type="nucleotide sequence ID" value="NZ_BKAS01000043.1"/>
</dbReference>
<reference evidence="1 2" key="1">
    <citation type="submission" date="2015-03" db="EMBL/GenBank/DDBJ databases">
        <title>Genome Assembly of Staphylococcus cohnii subsp. cohnii strain G22B2.</title>
        <authorList>
            <person name="Nair G."/>
            <person name="Kaur G."/>
            <person name="Khatri I."/>
            <person name="Singh N.K."/>
            <person name="Sathyabama S."/>
            <person name="Maurya S.K."/>
            <person name="Subramanian S."/>
            <person name="Agrewala J.N."/>
            <person name="Mayilraj S."/>
        </authorList>
    </citation>
    <scope>NUCLEOTIDE SEQUENCE [LARGE SCALE GENOMIC DNA]</scope>
    <source>
        <strain evidence="1 2">G22B2</strain>
    </source>
</reference>